<feature type="domain" description="tRNA (guanine(10)-N(2))-methyltransferase TRMT11 N-terminal" evidence="3">
    <location>
        <begin position="3"/>
        <end position="90"/>
    </location>
</feature>
<evidence type="ECO:0000313" key="5">
    <source>
        <dbReference type="Proteomes" id="UP000738359"/>
    </source>
</evidence>
<dbReference type="GO" id="GO:0008168">
    <property type="term" value="F:methyltransferase activity"/>
    <property type="evidence" value="ECO:0007669"/>
    <property type="project" value="UniProtKB-KW"/>
</dbReference>
<reference evidence="4" key="1">
    <citation type="journal article" date="2020" name="Fungal Divers.">
        <title>Resolving the Mortierellaceae phylogeny through synthesis of multi-gene phylogenetics and phylogenomics.</title>
        <authorList>
            <person name="Vandepol N."/>
            <person name="Liber J."/>
            <person name="Desiro A."/>
            <person name="Na H."/>
            <person name="Kennedy M."/>
            <person name="Barry K."/>
            <person name="Grigoriev I.V."/>
            <person name="Miller A.N."/>
            <person name="O'Donnell K."/>
            <person name="Stajich J.E."/>
            <person name="Bonito G."/>
        </authorList>
    </citation>
    <scope>NUCLEOTIDE SEQUENCE</scope>
    <source>
        <strain evidence="4">CK1249</strain>
    </source>
</reference>
<evidence type="ECO:0000256" key="1">
    <source>
        <dbReference type="ARBA" id="ARBA00022603"/>
    </source>
</evidence>
<dbReference type="AlphaFoldDB" id="A0A9P6LYC8"/>
<protein>
    <recommendedName>
        <fullName evidence="3">tRNA (guanine(10)-N(2))-methyltransferase TRMT11 N-terminal domain-containing protein</fullName>
    </recommendedName>
</protein>
<evidence type="ECO:0000259" key="3">
    <source>
        <dbReference type="Pfam" id="PF25904"/>
    </source>
</evidence>
<feature type="non-terminal residue" evidence="4">
    <location>
        <position position="1"/>
    </location>
</feature>
<dbReference type="PANTHER" id="PTHR13370:SF3">
    <property type="entry name" value="TRNA (GUANINE(10)-N2)-METHYLTRANSFERASE HOMOLOG"/>
    <property type="match status" value="1"/>
</dbReference>
<gene>
    <name evidence="4" type="ORF">BGZ70_001163</name>
</gene>
<proteinExistence type="predicted"/>
<keyword evidence="5" id="KW-1185">Reference proteome</keyword>
<sequence length="92" mass="10781">MPHFLIQFAQQHEEFRLPELEALATIENVQMTYKPSDYSLESPFLIVEIESAEKAALLLKRAILIKTITELWGTGSSWDELIERVKEHPERW</sequence>
<organism evidence="4 5">
    <name type="scientific">Mortierella alpina</name>
    <name type="common">Oleaginous fungus</name>
    <name type="synonym">Mortierella renispora</name>
    <dbReference type="NCBI Taxonomy" id="64518"/>
    <lineage>
        <taxon>Eukaryota</taxon>
        <taxon>Fungi</taxon>
        <taxon>Fungi incertae sedis</taxon>
        <taxon>Mucoromycota</taxon>
        <taxon>Mortierellomycotina</taxon>
        <taxon>Mortierellomycetes</taxon>
        <taxon>Mortierellales</taxon>
        <taxon>Mortierellaceae</taxon>
        <taxon>Mortierella</taxon>
    </lineage>
</organism>
<dbReference type="PANTHER" id="PTHR13370">
    <property type="entry name" value="RNA METHYLASE-RELATED"/>
    <property type="match status" value="1"/>
</dbReference>
<name>A0A9P6LYC8_MORAP</name>
<dbReference type="Proteomes" id="UP000738359">
    <property type="component" value="Unassembled WGS sequence"/>
</dbReference>
<dbReference type="Pfam" id="PF25904">
    <property type="entry name" value="Tmrp11_N"/>
    <property type="match status" value="1"/>
</dbReference>
<comment type="caution">
    <text evidence="4">The sequence shown here is derived from an EMBL/GenBank/DDBJ whole genome shotgun (WGS) entry which is preliminary data.</text>
</comment>
<dbReference type="GO" id="GO:0005737">
    <property type="term" value="C:cytoplasm"/>
    <property type="evidence" value="ECO:0007669"/>
    <property type="project" value="TreeGrafter"/>
</dbReference>
<evidence type="ECO:0000313" key="4">
    <source>
        <dbReference type="EMBL" id="KAF9950948.1"/>
    </source>
</evidence>
<dbReference type="EMBL" id="JAAAHY010001249">
    <property type="protein sequence ID" value="KAF9950948.1"/>
    <property type="molecule type" value="Genomic_DNA"/>
</dbReference>
<evidence type="ECO:0000256" key="2">
    <source>
        <dbReference type="ARBA" id="ARBA00022679"/>
    </source>
</evidence>
<accession>A0A9P6LYC8</accession>
<dbReference type="GO" id="GO:0032259">
    <property type="term" value="P:methylation"/>
    <property type="evidence" value="ECO:0007669"/>
    <property type="project" value="UniProtKB-KW"/>
</dbReference>
<dbReference type="OrthoDB" id="333024at2759"/>
<keyword evidence="1" id="KW-0489">Methyltransferase</keyword>
<dbReference type="InterPro" id="IPR059073">
    <property type="entry name" value="TRMT11_N"/>
</dbReference>
<keyword evidence="2" id="KW-0808">Transferase</keyword>